<gene>
    <name evidence="3" type="ORF">QFZ56_007631</name>
</gene>
<dbReference type="Gene3D" id="2.60.120.330">
    <property type="entry name" value="B-lactam Antibiotic, Isopenicillin N Synthase, Chain"/>
    <property type="match status" value="1"/>
</dbReference>
<name>A0ABU0QDD6_STRAH</name>
<evidence type="ECO:0000256" key="1">
    <source>
        <dbReference type="SAM" id="MobiDB-lite"/>
    </source>
</evidence>
<dbReference type="Pfam" id="PF05118">
    <property type="entry name" value="Asp_Arg_Hydrox"/>
    <property type="match status" value="1"/>
</dbReference>
<accession>A0ABU0QDD6</accession>
<feature type="region of interest" description="Disordered" evidence="1">
    <location>
        <begin position="1"/>
        <end position="22"/>
    </location>
</feature>
<reference evidence="3 4" key="1">
    <citation type="submission" date="2023-07" db="EMBL/GenBank/DDBJ databases">
        <title>Comparative genomics of wheat-associated soil bacteria to identify genetic determinants of phenazine resistance.</title>
        <authorList>
            <person name="Mouncey N."/>
        </authorList>
    </citation>
    <scope>NUCLEOTIDE SEQUENCE [LARGE SCALE GENOMIC DNA]</scope>
    <source>
        <strain evidence="3 4">W4I19-2</strain>
    </source>
</reference>
<dbReference type="SUPFAM" id="SSF51197">
    <property type="entry name" value="Clavaminate synthase-like"/>
    <property type="match status" value="1"/>
</dbReference>
<dbReference type="Proteomes" id="UP001243364">
    <property type="component" value="Unassembled WGS sequence"/>
</dbReference>
<comment type="caution">
    <text evidence="3">The sequence shown here is derived from an EMBL/GenBank/DDBJ whole genome shotgun (WGS) entry which is preliminary data.</text>
</comment>
<proteinExistence type="predicted"/>
<evidence type="ECO:0000259" key="2">
    <source>
        <dbReference type="Pfam" id="PF05118"/>
    </source>
</evidence>
<feature type="compositionally biased region" description="Basic and acidic residues" evidence="1">
    <location>
        <begin position="1"/>
        <end position="17"/>
    </location>
</feature>
<feature type="domain" description="Aspartyl/asparaginy/proline hydroxylase" evidence="2">
    <location>
        <begin position="113"/>
        <end position="218"/>
    </location>
</feature>
<sequence>MTGEDRDQHHDQDHPPDPRLLLDGIRDANYHRAGIRCLRLFSADAPTAKRLAAEVERLRARHTPSLASATGHVTAWAGPRGRVEQFSLLNASGRCDDFSRDHDLSCFGKGFHHRAHYPALAALVEALPHLVNFRINVLGPGAALAPHEEHSVVRTRTGTVGVRARFHLPLVTNPQASLQLEGDIHHLEAGNVYLVNHGCVHAAANAGAADRIHLVWDMLLTATAAEVMFGTAAAPEGFTRTRVRAVRPAGRRTVTRWERIAPQVTEAEARHVGFLEPQ</sequence>
<evidence type="ECO:0000313" key="4">
    <source>
        <dbReference type="Proteomes" id="UP001243364"/>
    </source>
</evidence>
<organism evidence="3 4">
    <name type="scientific">Streptomyces achromogenes</name>
    <dbReference type="NCBI Taxonomy" id="67255"/>
    <lineage>
        <taxon>Bacteria</taxon>
        <taxon>Bacillati</taxon>
        <taxon>Actinomycetota</taxon>
        <taxon>Actinomycetes</taxon>
        <taxon>Kitasatosporales</taxon>
        <taxon>Streptomycetaceae</taxon>
        <taxon>Streptomyces</taxon>
    </lineage>
</organism>
<evidence type="ECO:0000313" key="3">
    <source>
        <dbReference type="EMBL" id="MDQ0688668.1"/>
    </source>
</evidence>
<dbReference type="InterPro" id="IPR007803">
    <property type="entry name" value="Asp/Arg/Pro-Hydrxlase"/>
</dbReference>
<keyword evidence="4" id="KW-1185">Reference proteome</keyword>
<dbReference type="InterPro" id="IPR027443">
    <property type="entry name" value="IPNS-like_sf"/>
</dbReference>
<dbReference type="RefSeq" id="WP_307049368.1">
    <property type="nucleotide sequence ID" value="NZ_JAUSYA010000001.1"/>
</dbReference>
<dbReference type="EMBL" id="JAUSYA010000001">
    <property type="protein sequence ID" value="MDQ0688668.1"/>
    <property type="molecule type" value="Genomic_DNA"/>
</dbReference>
<protein>
    <recommendedName>
        <fullName evidence="2">Aspartyl/asparaginy/proline hydroxylase domain-containing protein</fullName>
    </recommendedName>
</protein>